<organism evidence="2 4">
    <name type="scientific">Medicago truncatula</name>
    <name type="common">Barrel medic</name>
    <name type="synonym">Medicago tribuloides</name>
    <dbReference type="NCBI Taxonomy" id="3880"/>
    <lineage>
        <taxon>Eukaryota</taxon>
        <taxon>Viridiplantae</taxon>
        <taxon>Streptophyta</taxon>
        <taxon>Embryophyta</taxon>
        <taxon>Tracheophyta</taxon>
        <taxon>Spermatophyta</taxon>
        <taxon>Magnoliopsida</taxon>
        <taxon>eudicotyledons</taxon>
        <taxon>Gunneridae</taxon>
        <taxon>Pentapetalae</taxon>
        <taxon>rosids</taxon>
        <taxon>fabids</taxon>
        <taxon>Fabales</taxon>
        <taxon>Fabaceae</taxon>
        <taxon>Papilionoideae</taxon>
        <taxon>50 kb inversion clade</taxon>
        <taxon>NPAAA clade</taxon>
        <taxon>Hologalegina</taxon>
        <taxon>IRL clade</taxon>
        <taxon>Trifolieae</taxon>
        <taxon>Medicago</taxon>
    </lineage>
</organism>
<feature type="compositionally biased region" description="Basic and acidic residues" evidence="1">
    <location>
        <begin position="289"/>
        <end position="312"/>
    </location>
</feature>
<reference evidence="2 4" key="2">
    <citation type="journal article" date="2014" name="BMC Genomics">
        <title>An improved genome release (version Mt4.0) for the model legume Medicago truncatula.</title>
        <authorList>
            <person name="Tang H."/>
            <person name="Krishnakumar V."/>
            <person name="Bidwell S."/>
            <person name="Rosen B."/>
            <person name="Chan A."/>
            <person name="Zhou S."/>
            <person name="Gentzbittel L."/>
            <person name="Childs K.L."/>
            <person name="Yandell M."/>
            <person name="Gundlach H."/>
            <person name="Mayer K.F."/>
            <person name="Schwartz D.C."/>
            <person name="Town C.D."/>
        </authorList>
    </citation>
    <scope>GENOME REANNOTATION</scope>
    <source>
        <strain evidence="2">A17</strain>
        <strain evidence="3 4">cv. Jemalong A17</strain>
    </source>
</reference>
<reference evidence="3" key="3">
    <citation type="submission" date="2015-06" db="UniProtKB">
        <authorList>
            <consortium name="EnsemblPlants"/>
        </authorList>
    </citation>
    <scope>IDENTIFICATION</scope>
    <source>
        <strain evidence="3">cv. Jemalong A17</strain>
    </source>
</reference>
<evidence type="ECO:0000313" key="2">
    <source>
        <dbReference type="EMBL" id="KEH16216.1"/>
    </source>
</evidence>
<dbReference type="AlphaFoldDB" id="A0A072TG49"/>
<dbReference type="HOGENOM" id="CLU_892471_0_0_1"/>
<sequence length="312" mass="35743">MYLNLINEDGLKSIAPNYIALFSKDYRQKFDILEEQIKRKYINKKGSLKCLKKTAPEVKVTAVINYHQFYAASSFSIPSLVFHSPLVLLLLAGESPDMLSQTPFVMRPVRPRPPFAETLSLVTETPPYERFMSPTMGTIQIAVLAAFHKSHKPLAAEPLALKELEAAILAAIQKGRDEALALQKKENLEADMAEASIQKGRDEALALQKKEESEADRALPTDMVRGADERRKKKNVMRKRKRKKWMMYHERRGKKNVMNGVKRKERSPGADERRGKKNAMNGRKRKKRSPEADERRGRKNVMAERKRKKLSD</sequence>
<feature type="compositionally biased region" description="Basic residues" evidence="1">
    <location>
        <begin position="231"/>
        <end position="265"/>
    </location>
</feature>
<evidence type="ECO:0000256" key="1">
    <source>
        <dbReference type="SAM" id="MobiDB-lite"/>
    </source>
</evidence>
<feature type="region of interest" description="Disordered" evidence="1">
    <location>
        <begin position="207"/>
        <end position="312"/>
    </location>
</feature>
<accession>A0A072TG49</accession>
<evidence type="ECO:0000313" key="4">
    <source>
        <dbReference type="Proteomes" id="UP000002051"/>
    </source>
</evidence>
<reference evidence="2 4" key="1">
    <citation type="journal article" date="2011" name="Nature">
        <title>The Medicago genome provides insight into the evolution of rhizobial symbioses.</title>
        <authorList>
            <person name="Young N.D."/>
            <person name="Debelle F."/>
            <person name="Oldroyd G.E."/>
            <person name="Geurts R."/>
            <person name="Cannon S.B."/>
            <person name="Udvardi M.K."/>
            <person name="Benedito V.A."/>
            <person name="Mayer K.F."/>
            <person name="Gouzy J."/>
            <person name="Schoof H."/>
            <person name="Van de Peer Y."/>
            <person name="Proost S."/>
            <person name="Cook D.R."/>
            <person name="Meyers B.C."/>
            <person name="Spannagl M."/>
            <person name="Cheung F."/>
            <person name="De Mita S."/>
            <person name="Krishnakumar V."/>
            <person name="Gundlach H."/>
            <person name="Zhou S."/>
            <person name="Mudge J."/>
            <person name="Bharti A.K."/>
            <person name="Murray J.D."/>
            <person name="Naoumkina M.A."/>
            <person name="Rosen B."/>
            <person name="Silverstein K.A."/>
            <person name="Tang H."/>
            <person name="Rombauts S."/>
            <person name="Zhao P.X."/>
            <person name="Zhou P."/>
            <person name="Barbe V."/>
            <person name="Bardou P."/>
            <person name="Bechner M."/>
            <person name="Bellec A."/>
            <person name="Berger A."/>
            <person name="Berges H."/>
            <person name="Bidwell S."/>
            <person name="Bisseling T."/>
            <person name="Choisne N."/>
            <person name="Couloux A."/>
            <person name="Denny R."/>
            <person name="Deshpande S."/>
            <person name="Dai X."/>
            <person name="Doyle J.J."/>
            <person name="Dudez A.M."/>
            <person name="Farmer A.D."/>
            <person name="Fouteau S."/>
            <person name="Franken C."/>
            <person name="Gibelin C."/>
            <person name="Gish J."/>
            <person name="Goldstein S."/>
            <person name="Gonzalez A.J."/>
            <person name="Green P.J."/>
            <person name="Hallab A."/>
            <person name="Hartog M."/>
            <person name="Hua A."/>
            <person name="Humphray S.J."/>
            <person name="Jeong D.H."/>
            <person name="Jing Y."/>
            <person name="Jocker A."/>
            <person name="Kenton S.M."/>
            <person name="Kim D.J."/>
            <person name="Klee K."/>
            <person name="Lai H."/>
            <person name="Lang C."/>
            <person name="Lin S."/>
            <person name="Macmil S.L."/>
            <person name="Magdelenat G."/>
            <person name="Matthews L."/>
            <person name="McCorrison J."/>
            <person name="Monaghan E.L."/>
            <person name="Mun J.H."/>
            <person name="Najar F.Z."/>
            <person name="Nicholson C."/>
            <person name="Noirot C."/>
            <person name="O'Bleness M."/>
            <person name="Paule C.R."/>
            <person name="Poulain J."/>
            <person name="Prion F."/>
            <person name="Qin B."/>
            <person name="Qu C."/>
            <person name="Retzel E.F."/>
            <person name="Riddle C."/>
            <person name="Sallet E."/>
            <person name="Samain S."/>
            <person name="Samson N."/>
            <person name="Sanders I."/>
            <person name="Saurat O."/>
            <person name="Scarpelli C."/>
            <person name="Schiex T."/>
            <person name="Segurens B."/>
            <person name="Severin A.J."/>
            <person name="Sherrier D.J."/>
            <person name="Shi R."/>
            <person name="Sims S."/>
            <person name="Singer S.R."/>
            <person name="Sinharoy S."/>
            <person name="Sterck L."/>
            <person name="Viollet A."/>
            <person name="Wang B.B."/>
            <person name="Wang K."/>
            <person name="Wang M."/>
            <person name="Wang X."/>
            <person name="Warfsmann J."/>
            <person name="Weissenbach J."/>
            <person name="White D.D."/>
            <person name="White J.D."/>
            <person name="Wiley G.B."/>
            <person name="Wincker P."/>
            <person name="Xing Y."/>
            <person name="Yang L."/>
            <person name="Yao Z."/>
            <person name="Ying F."/>
            <person name="Zhai J."/>
            <person name="Zhou L."/>
            <person name="Zuber A."/>
            <person name="Denarie J."/>
            <person name="Dixon R.A."/>
            <person name="May G.D."/>
            <person name="Schwartz D.C."/>
            <person name="Rogers J."/>
            <person name="Quetier F."/>
            <person name="Town C.D."/>
            <person name="Roe B.A."/>
        </authorList>
    </citation>
    <scope>NUCLEOTIDE SEQUENCE [LARGE SCALE GENOMIC DNA]</scope>
    <source>
        <strain evidence="2">A17</strain>
        <strain evidence="3 4">cv. Jemalong A17</strain>
    </source>
</reference>
<evidence type="ECO:0000313" key="3">
    <source>
        <dbReference type="EnsemblPlants" id="KEH16216"/>
    </source>
</evidence>
<protein>
    <submittedName>
        <fullName evidence="2 3">Uncharacterized protein</fullName>
    </submittedName>
</protein>
<dbReference type="Proteomes" id="UP000002051">
    <property type="component" value="Unassembled WGS sequence"/>
</dbReference>
<feature type="compositionally biased region" description="Basic and acidic residues" evidence="1">
    <location>
        <begin position="207"/>
        <end position="230"/>
    </location>
</feature>
<keyword evidence="4" id="KW-1185">Reference proteome</keyword>
<proteinExistence type="predicted"/>
<dbReference type="EMBL" id="KL403000">
    <property type="protein sequence ID" value="KEH16216.1"/>
    <property type="molecule type" value="Genomic_DNA"/>
</dbReference>
<gene>
    <name evidence="2" type="ORF">MTR_0275s0020</name>
</gene>
<name>A0A072TG49_MEDTR</name>
<dbReference type="EnsemblPlants" id="KEH16216">
    <property type="protein sequence ID" value="KEH16216"/>
    <property type="gene ID" value="MTR_0275s0020"/>
</dbReference>